<reference evidence="3" key="1">
    <citation type="journal article" date="2021" name="Nat. Commun.">
        <title>Genetic determinants of endophytism in the Arabidopsis root mycobiome.</title>
        <authorList>
            <person name="Mesny F."/>
            <person name="Miyauchi S."/>
            <person name="Thiergart T."/>
            <person name="Pickel B."/>
            <person name="Atanasova L."/>
            <person name="Karlsson M."/>
            <person name="Huettel B."/>
            <person name="Barry K.W."/>
            <person name="Haridas S."/>
            <person name="Chen C."/>
            <person name="Bauer D."/>
            <person name="Andreopoulos W."/>
            <person name="Pangilinan J."/>
            <person name="LaButti K."/>
            <person name="Riley R."/>
            <person name="Lipzen A."/>
            <person name="Clum A."/>
            <person name="Drula E."/>
            <person name="Henrissat B."/>
            <person name="Kohler A."/>
            <person name="Grigoriev I.V."/>
            <person name="Martin F.M."/>
            <person name="Hacquard S."/>
        </authorList>
    </citation>
    <scope>NUCLEOTIDE SEQUENCE</scope>
    <source>
        <strain evidence="3">MPI-SDFR-AT-0073</strain>
    </source>
</reference>
<dbReference type="RefSeq" id="XP_045957528.1">
    <property type="nucleotide sequence ID" value="XM_046104924.1"/>
</dbReference>
<protein>
    <submittedName>
        <fullName evidence="3">Uncharacterized protein</fullName>
    </submittedName>
</protein>
<name>A0A9P8ZWQ0_9PEZI</name>
<accession>A0A9P8ZWQ0</accession>
<evidence type="ECO:0000313" key="3">
    <source>
        <dbReference type="EMBL" id="KAH6653251.1"/>
    </source>
</evidence>
<evidence type="ECO:0000313" key="4">
    <source>
        <dbReference type="Proteomes" id="UP000758603"/>
    </source>
</evidence>
<feature type="region of interest" description="Disordered" evidence="2">
    <location>
        <begin position="27"/>
        <end position="57"/>
    </location>
</feature>
<dbReference type="InterPro" id="IPR021858">
    <property type="entry name" value="Fun_TF"/>
</dbReference>
<dbReference type="PANTHER" id="PTHR37540:SF5">
    <property type="entry name" value="TRANSCRIPTION FACTOR DOMAIN-CONTAINING PROTEIN"/>
    <property type="match status" value="1"/>
</dbReference>
<dbReference type="Pfam" id="PF11951">
    <property type="entry name" value="Fungal_trans_2"/>
    <property type="match status" value="1"/>
</dbReference>
<dbReference type="OrthoDB" id="2130169at2759"/>
<evidence type="ECO:0000256" key="1">
    <source>
        <dbReference type="ARBA" id="ARBA00023242"/>
    </source>
</evidence>
<dbReference type="GeneID" id="70133815"/>
<gene>
    <name evidence="3" type="ORF">BKA67DRAFT_593227</name>
</gene>
<dbReference type="EMBL" id="JAGPXC010000005">
    <property type="protein sequence ID" value="KAH6653251.1"/>
    <property type="molecule type" value="Genomic_DNA"/>
</dbReference>
<dbReference type="AlphaFoldDB" id="A0A9P8ZWQ0"/>
<keyword evidence="1" id="KW-0539">Nucleus</keyword>
<sequence length="474" mass="52449">MVSTNPSSGKARSEPITAGRFQFISVQAPDDAKDPATRRLARSHAVKQALEKKRKLQQESTDNFRVIGLRDKPRRSASKRPRTGTFGASPFSLSADLLDPFQTLAVDSSRLQALLSNYKARLAPEPVFSVCEELAFQNFRSVFRTGLVDPALLNAVMLSLAVAVTGGSIDRECLGYQGQAISYIRERMSSLDEATSESTIGAILLLAGVEARLGVTSQVQLHMGAVQLLLNICLKKGICLTGGIKRAIFWQDLNSSILAGSSRIVEHTTFVELQWTRDPFSPSFFRLAPGFQARSNLLTKNFIEILEDIQALRCIRDLPCFVRWDVVRMASINNHTASIQSRLVGLPKPSPILESCHLAAYLCSVMLCCTVWCALVIPSHISSQLLRVLQHANGDPIWDGHSDLLLWLLYMGGAFAPQGPVRSGYILLLRSNGTVKLRGLYTSWGELLQILKQFIWSDKAFKSHVKAFWAEVFT</sequence>
<comment type="caution">
    <text evidence="3">The sequence shown here is derived from an EMBL/GenBank/DDBJ whole genome shotgun (WGS) entry which is preliminary data.</text>
</comment>
<dbReference type="Proteomes" id="UP000758603">
    <property type="component" value="Unassembled WGS sequence"/>
</dbReference>
<dbReference type="PANTHER" id="PTHR37540">
    <property type="entry name" value="TRANSCRIPTION FACTOR (ACR-2), PUTATIVE-RELATED-RELATED"/>
    <property type="match status" value="1"/>
</dbReference>
<organism evidence="3 4">
    <name type="scientific">Truncatella angustata</name>
    <dbReference type="NCBI Taxonomy" id="152316"/>
    <lineage>
        <taxon>Eukaryota</taxon>
        <taxon>Fungi</taxon>
        <taxon>Dikarya</taxon>
        <taxon>Ascomycota</taxon>
        <taxon>Pezizomycotina</taxon>
        <taxon>Sordariomycetes</taxon>
        <taxon>Xylariomycetidae</taxon>
        <taxon>Amphisphaeriales</taxon>
        <taxon>Sporocadaceae</taxon>
        <taxon>Truncatella</taxon>
    </lineage>
</organism>
<evidence type="ECO:0000256" key="2">
    <source>
        <dbReference type="SAM" id="MobiDB-lite"/>
    </source>
</evidence>
<keyword evidence="4" id="KW-1185">Reference proteome</keyword>
<proteinExistence type="predicted"/>